<dbReference type="EMBL" id="NIPO01000001">
    <property type="protein sequence ID" value="PJR03215.1"/>
    <property type="molecule type" value="Genomic_DNA"/>
</dbReference>
<keyword evidence="3" id="KW-1185">Reference proteome</keyword>
<accession>A0A2M9R377</accession>
<evidence type="ECO:0000313" key="2">
    <source>
        <dbReference type="EMBL" id="PJR03215.1"/>
    </source>
</evidence>
<feature type="domain" description="SPOR" evidence="1">
    <location>
        <begin position="56"/>
        <end position="126"/>
    </location>
</feature>
<evidence type="ECO:0000313" key="3">
    <source>
        <dbReference type="Proteomes" id="UP000231960"/>
    </source>
</evidence>
<dbReference type="InterPro" id="IPR036680">
    <property type="entry name" value="SPOR-like_sf"/>
</dbReference>
<dbReference type="OrthoDB" id="2473397at2"/>
<proteinExistence type="predicted"/>
<evidence type="ECO:0000259" key="1">
    <source>
        <dbReference type="Pfam" id="PF05036"/>
    </source>
</evidence>
<name>A0A2M9R377_9FLAO</name>
<dbReference type="Pfam" id="PF05036">
    <property type="entry name" value="SPOR"/>
    <property type="match status" value="1"/>
</dbReference>
<comment type="caution">
    <text evidence="2">The sequence shown here is derived from an EMBL/GenBank/DDBJ whole genome shotgun (WGS) entry which is preliminary data.</text>
</comment>
<dbReference type="InterPro" id="IPR007730">
    <property type="entry name" value="SPOR-like_dom"/>
</dbReference>
<organism evidence="2 3">
    <name type="scientific">Avrilella dinanensis</name>
    <dbReference type="NCBI Taxonomy" id="2008672"/>
    <lineage>
        <taxon>Bacteria</taxon>
        <taxon>Pseudomonadati</taxon>
        <taxon>Bacteroidota</taxon>
        <taxon>Flavobacteriia</taxon>
        <taxon>Flavobacteriales</taxon>
        <taxon>Flavobacteriaceae</taxon>
        <taxon>Avrilella</taxon>
    </lineage>
</organism>
<protein>
    <recommendedName>
        <fullName evidence="1">SPOR domain-containing protein</fullName>
    </recommendedName>
</protein>
<dbReference type="Proteomes" id="UP000231960">
    <property type="component" value="Unassembled WGS sequence"/>
</dbReference>
<gene>
    <name evidence="2" type="ORF">CDL10_00900</name>
</gene>
<dbReference type="AlphaFoldDB" id="A0A2M9R377"/>
<dbReference type="Gene3D" id="3.30.70.1070">
    <property type="entry name" value="Sporulation related repeat"/>
    <property type="match status" value="1"/>
</dbReference>
<dbReference type="RefSeq" id="WP_100676784.1">
    <property type="nucleotide sequence ID" value="NZ_NIPO01000001.1"/>
</dbReference>
<dbReference type="GO" id="GO:0042834">
    <property type="term" value="F:peptidoglycan binding"/>
    <property type="evidence" value="ECO:0007669"/>
    <property type="project" value="InterPro"/>
</dbReference>
<sequence>MNILRRQNIFLTIGFFLFVSNFTQAQEKKFRLIQDNRFEELLEHKMSINNTFSVYKNYSVQIFYGERKEAEENYKRFKDLYPKTDATIIYSAPNYKVIVGNFKYRIQAEKFLKETKDAFPKSFVVRLKG</sequence>
<reference evidence="2 3" key="1">
    <citation type="submission" date="2017-06" db="EMBL/GenBank/DDBJ databases">
        <title>Description of Avrilella dinanensis gen. nov. sp. nov.</title>
        <authorList>
            <person name="Leyer C."/>
            <person name="Sassi M."/>
            <person name="Minet J."/>
            <person name="Kayal S."/>
            <person name="Cattoir V."/>
        </authorList>
    </citation>
    <scope>NUCLEOTIDE SEQUENCE [LARGE SCALE GENOMIC DNA]</scope>
    <source>
        <strain evidence="2 3">UR159</strain>
    </source>
</reference>